<dbReference type="Pfam" id="PF05782">
    <property type="entry name" value="ECM1"/>
    <property type="match status" value="2"/>
</dbReference>
<dbReference type="Gene3D" id="1.10.246.10">
    <property type="match status" value="3"/>
</dbReference>
<dbReference type="GeneTree" id="ENSGT00390000006215"/>
<dbReference type="SUPFAM" id="SSF48552">
    <property type="entry name" value="Serum albumin-like"/>
    <property type="match status" value="2"/>
</dbReference>
<reference evidence="7" key="2">
    <citation type="submission" date="2025-04" db="UniProtKB">
        <authorList>
            <consortium name="RefSeq"/>
        </authorList>
    </citation>
    <scope>IDENTIFICATION</scope>
</reference>
<dbReference type="InterPro" id="IPR020858">
    <property type="entry name" value="Serum_albumin-like"/>
</dbReference>
<dbReference type="AlphaFoldDB" id="A0A3B4Z5V8"/>
<dbReference type="PANTHER" id="PTHR16776:SF3">
    <property type="entry name" value="EXTRACELLULAR MATRIX PROTEIN 1"/>
    <property type="match status" value="1"/>
</dbReference>
<evidence type="ECO:0000313" key="5">
    <source>
        <dbReference type="Ensembl" id="ENSSPAP00000004095.1"/>
    </source>
</evidence>
<dbReference type="OrthoDB" id="9889855at2759"/>
<evidence type="ECO:0000256" key="3">
    <source>
        <dbReference type="ARBA" id="ARBA00022737"/>
    </source>
</evidence>
<dbReference type="CTD" id="100332249"/>
<dbReference type="GO" id="GO:0005615">
    <property type="term" value="C:extracellular space"/>
    <property type="evidence" value="ECO:0007669"/>
    <property type="project" value="InterPro"/>
</dbReference>
<dbReference type="STRING" id="144197.ENSSPAP00000004095"/>
<accession>A0A3B4Z5V8</accession>
<dbReference type="GO" id="GO:0007165">
    <property type="term" value="P:signal transduction"/>
    <property type="evidence" value="ECO:0007669"/>
    <property type="project" value="InterPro"/>
</dbReference>
<name>A0A3B4Z5V8_9TELE</name>
<gene>
    <name evidence="7" type="primary">ecm1</name>
</gene>
<dbReference type="RefSeq" id="XP_008285965.1">
    <property type="nucleotide sequence ID" value="XM_008287743.1"/>
</dbReference>
<sequence>MSHVEKLPSLPVFLTPPRFPLNPPAAIKAVSTLPAHGPIPGRCALRDVSSGGQTEPDKQNRTNRDTTTGTMGSSWLLFCSAALLLVFPGSASEDEHLAQQREVTFDLDQIMQEIVEPEPFMLQKEVDLSELLDPKEFPVEQVRVSPPKPNQREQGPPSFGPRTFGGPPALNYRVQFPLARPTSNNLQAICLHRDHRPRYPNSYFPASGFGQLRRRASGVNNAESWFDTCCQGNQTWEREVTLCCATQAWELFVETFCEEDSSVKDRLYNCCKLRGADRLNCFDRDSPNPNYEPTEVLPVEAIPPTTSFSFDPNTCRRTQMTPYSARVIRKKKAKKAPASQNVNISFPPGRPTADAIESLCSHQTLRPLYQTRCLPRSGFGWLARQAKTVNRIEKGFKQCCKKKQDVLSCVDQKWSDEIDRFCSAENGEQADFSCCSSQSPADRYSCFHSMSPDPHYNKTSAPEELSLNNICDTHKVIDKRFPVGFPVKSIVKQCCRLPEVERTACFAQKLEETSKKLCLSGGRSPATVRHCCKLPSQETPQCISKILMNAISKATNAVRQKQRKTCPLS</sequence>
<dbReference type="Proteomes" id="UP000694891">
    <property type="component" value="Unplaced"/>
</dbReference>
<evidence type="ECO:0000256" key="4">
    <source>
        <dbReference type="SAM" id="MobiDB-lite"/>
    </source>
</evidence>
<evidence type="ECO:0000256" key="1">
    <source>
        <dbReference type="ARBA" id="ARBA00004613"/>
    </source>
</evidence>
<dbReference type="PANTHER" id="PTHR16776">
    <property type="entry name" value="EXTRACELLULAR MATRIX PROTEIN 1"/>
    <property type="match status" value="1"/>
</dbReference>
<evidence type="ECO:0000313" key="6">
    <source>
        <dbReference type="Proteomes" id="UP000694891"/>
    </source>
</evidence>
<feature type="region of interest" description="Disordered" evidence="4">
    <location>
        <begin position="141"/>
        <end position="166"/>
    </location>
</feature>
<dbReference type="Ensembl" id="ENSSPAT00000004178.1">
    <property type="protein sequence ID" value="ENSSPAP00000004095.1"/>
    <property type="gene ID" value="ENSSPAG00000003177.1"/>
</dbReference>
<protein>
    <submittedName>
        <fullName evidence="5 7">Extracellular matrix protein 1</fullName>
    </submittedName>
</protein>
<dbReference type="InterPro" id="IPR008605">
    <property type="entry name" value="ECM1"/>
</dbReference>
<proteinExistence type="predicted"/>
<feature type="compositionally biased region" description="Basic and acidic residues" evidence="4">
    <location>
        <begin position="55"/>
        <end position="64"/>
    </location>
</feature>
<dbReference type="GO" id="GO:0030500">
    <property type="term" value="P:regulation of bone mineralization"/>
    <property type="evidence" value="ECO:0007669"/>
    <property type="project" value="TreeGrafter"/>
</dbReference>
<evidence type="ECO:0000313" key="7">
    <source>
        <dbReference type="RefSeq" id="XP_008285965.1"/>
    </source>
</evidence>
<keyword evidence="6" id="KW-1185">Reference proteome</keyword>
<dbReference type="GeneID" id="103361611"/>
<comment type="subcellular location">
    <subcellularLocation>
        <location evidence="1">Secreted</location>
    </subcellularLocation>
</comment>
<keyword evidence="2" id="KW-0964">Secreted</keyword>
<evidence type="ECO:0000256" key="2">
    <source>
        <dbReference type="ARBA" id="ARBA00022525"/>
    </source>
</evidence>
<organism evidence="5">
    <name type="scientific">Stegastes partitus</name>
    <name type="common">bicolor damselfish</name>
    <dbReference type="NCBI Taxonomy" id="144197"/>
    <lineage>
        <taxon>Eukaryota</taxon>
        <taxon>Metazoa</taxon>
        <taxon>Chordata</taxon>
        <taxon>Craniata</taxon>
        <taxon>Vertebrata</taxon>
        <taxon>Euteleostomi</taxon>
        <taxon>Actinopterygii</taxon>
        <taxon>Neopterygii</taxon>
        <taxon>Teleostei</taxon>
        <taxon>Neoteleostei</taxon>
        <taxon>Acanthomorphata</taxon>
        <taxon>Ovalentaria</taxon>
        <taxon>Pomacentridae</taxon>
        <taxon>Stegastes</taxon>
    </lineage>
</organism>
<feature type="region of interest" description="Disordered" evidence="4">
    <location>
        <begin position="41"/>
        <end position="69"/>
    </location>
</feature>
<reference evidence="5" key="1">
    <citation type="submission" date="2023-09" db="UniProtKB">
        <authorList>
            <consortium name="Ensembl"/>
        </authorList>
    </citation>
    <scope>IDENTIFICATION</scope>
</reference>
<keyword evidence="3" id="KW-0677">Repeat</keyword>